<dbReference type="GO" id="GO:0003887">
    <property type="term" value="F:DNA-directed DNA polymerase activity"/>
    <property type="evidence" value="ECO:0007669"/>
    <property type="project" value="UniProtKB-KW"/>
</dbReference>
<evidence type="ECO:0000259" key="7">
    <source>
        <dbReference type="Pfam" id="PF00136"/>
    </source>
</evidence>
<protein>
    <recommendedName>
        <fullName evidence="1">DNA-directed DNA polymerase</fullName>
        <ecNumber evidence="1">2.7.7.7</ecNumber>
    </recommendedName>
</protein>
<proteinExistence type="predicted"/>
<evidence type="ECO:0000256" key="4">
    <source>
        <dbReference type="ARBA" id="ARBA00022932"/>
    </source>
</evidence>
<comment type="caution">
    <text evidence="8">The sequence shown here is derived from an EMBL/GenBank/DDBJ whole genome shotgun (WGS) entry which is preliminary data.</text>
</comment>
<evidence type="ECO:0000256" key="5">
    <source>
        <dbReference type="ARBA" id="ARBA00023125"/>
    </source>
</evidence>
<dbReference type="Proteomes" id="UP000247702">
    <property type="component" value="Unassembled WGS sequence"/>
</dbReference>
<dbReference type="STRING" id="94130.A0A2Z6RVY6"/>
<sequence length="82" mass="9336">MKVQNLLSAYAVKRDMVISTRVHENIEKGKYPGVYVYPPKKEIESKRPVTGLNFASLYPSIIMAYNLSPEKFIFDPKDADIA</sequence>
<dbReference type="GO" id="GO:0003677">
    <property type="term" value="F:DNA binding"/>
    <property type="evidence" value="ECO:0007669"/>
    <property type="project" value="UniProtKB-KW"/>
</dbReference>
<dbReference type="GO" id="GO:0000166">
    <property type="term" value="F:nucleotide binding"/>
    <property type="evidence" value="ECO:0007669"/>
    <property type="project" value="InterPro"/>
</dbReference>
<keyword evidence="3" id="KW-0548">Nucleotidyltransferase</keyword>
<dbReference type="SUPFAM" id="SSF56672">
    <property type="entry name" value="DNA/RNA polymerases"/>
    <property type="match status" value="1"/>
</dbReference>
<organism evidence="8 9">
    <name type="scientific">Rhizophagus clarus</name>
    <dbReference type="NCBI Taxonomy" id="94130"/>
    <lineage>
        <taxon>Eukaryota</taxon>
        <taxon>Fungi</taxon>
        <taxon>Fungi incertae sedis</taxon>
        <taxon>Mucoromycota</taxon>
        <taxon>Glomeromycotina</taxon>
        <taxon>Glomeromycetes</taxon>
        <taxon>Glomerales</taxon>
        <taxon>Glomeraceae</taxon>
        <taxon>Rhizophagus</taxon>
    </lineage>
</organism>
<dbReference type="EC" id="2.7.7.7" evidence="1"/>
<keyword evidence="5" id="KW-0238">DNA-binding</keyword>
<keyword evidence="9" id="KW-1185">Reference proteome</keyword>
<evidence type="ECO:0000256" key="6">
    <source>
        <dbReference type="ARBA" id="ARBA00049244"/>
    </source>
</evidence>
<dbReference type="Gene3D" id="3.90.1600.10">
    <property type="entry name" value="Palm domain of DNA polymerase"/>
    <property type="match status" value="1"/>
</dbReference>
<comment type="catalytic activity">
    <reaction evidence="6">
        <text>DNA(n) + a 2'-deoxyribonucleoside 5'-triphosphate = DNA(n+1) + diphosphate</text>
        <dbReference type="Rhea" id="RHEA:22508"/>
        <dbReference type="Rhea" id="RHEA-COMP:17339"/>
        <dbReference type="Rhea" id="RHEA-COMP:17340"/>
        <dbReference type="ChEBI" id="CHEBI:33019"/>
        <dbReference type="ChEBI" id="CHEBI:61560"/>
        <dbReference type="ChEBI" id="CHEBI:173112"/>
        <dbReference type="EC" id="2.7.7.7"/>
    </reaction>
</comment>
<feature type="domain" description="DNA-directed DNA polymerase family B multifunctional" evidence="7">
    <location>
        <begin position="2"/>
        <end position="75"/>
    </location>
</feature>
<dbReference type="AlphaFoldDB" id="A0A2Z6RVY6"/>
<evidence type="ECO:0000256" key="1">
    <source>
        <dbReference type="ARBA" id="ARBA00012417"/>
    </source>
</evidence>
<dbReference type="PANTHER" id="PTHR10322:SF23">
    <property type="entry name" value="DNA POLYMERASE DELTA CATALYTIC SUBUNIT"/>
    <property type="match status" value="1"/>
</dbReference>
<dbReference type="InterPro" id="IPR023211">
    <property type="entry name" value="DNA_pol_palm_dom_sf"/>
</dbReference>
<dbReference type="Pfam" id="PF00136">
    <property type="entry name" value="DNA_pol_B"/>
    <property type="match status" value="1"/>
</dbReference>
<gene>
    <name evidence="8" type="ORF">RclHR1_04650012</name>
</gene>
<evidence type="ECO:0000256" key="3">
    <source>
        <dbReference type="ARBA" id="ARBA00022695"/>
    </source>
</evidence>
<accession>A0A2Z6RVY6</accession>
<evidence type="ECO:0000313" key="9">
    <source>
        <dbReference type="Proteomes" id="UP000247702"/>
    </source>
</evidence>
<evidence type="ECO:0000256" key="2">
    <source>
        <dbReference type="ARBA" id="ARBA00022679"/>
    </source>
</evidence>
<evidence type="ECO:0000313" key="8">
    <source>
        <dbReference type="EMBL" id="GBC02495.1"/>
    </source>
</evidence>
<keyword evidence="2" id="KW-0808">Transferase</keyword>
<reference evidence="8 9" key="1">
    <citation type="submission" date="2017-11" db="EMBL/GenBank/DDBJ databases">
        <title>The genome of Rhizophagus clarus HR1 reveals common genetic basis of auxotrophy among arbuscular mycorrhizal fungi.</title>
        <authorList>
            <person name="Kobayashi Y."/>
        </authorList>
    </citation>
    <scope>NUCLEOTIDE SEQUENCE [LARGE SCALE GENOMIC DNA]</scope>
    <source>
        <strain evidence="8 9">HR1</strain>
    </source>
</reference>
<dbReference type="GO" id="GO:0006261">
    <property type="term" value="P:DNA-templated DNA replication"/>
    <property type="evidence" value="ECO:0007669"/>
    <property type="project" value="TreeGrafter"/>
</dbReference>
<dbReference type="InterPro" id="IPR043502">
    <property type="entry name" value="DNA/RNA_pol_sf"/>
</dbReference>
<dbReference type="EMBL" id="BEXD01003832">
    <property type="protein sequence ID" value="GBC02495.1"/>
    <property type="molecule type" value="Genomic_DNA"/>
</dbReference>
<keyword evidence="4" id="KW-0239">DNA-directed DNA polymerase</keyword>
<dbReference type="PANTHER" id="PTHR10322">
    <property type="entry name" value="DNA POLYMERASE CATALYTIC SUBUNIT"/>
    <property type="match status" value="1"/>
</dbReference>
<dbReference type="InterPro" id="IPR050240">
    <property type="entry name" value="DNA_pol_type-B"/>
</dbReference>
<name>A0A2Z6RVY6_9GLOM</name>
<dbReference type="InterPro" id="IPR006134">
    <property type="entry name" value="DNA-dir_DNA_pol_B_multi_dom"/>
</dbReference>